<dbReference type="InterPro" id="IPR006311">
    <property type="entry name" value="TAT_signal"/>
</dbReference>
<dbReference type="PANTHER" id="PTHR38477:SF1">
    <property type="entry name" value="MUREIN L,D-TRANSPEPTIDASE CATALYTIC DOMAIN FAMILY PROTEIN"/>
    <property type="match status" value="1"/>
</dbReference>
<dbReference type="EMBL" id="JACIJN010000003">
    <property type="protein sequence ID" value="MBB5725215.1"/>
    <property type="molecule type" value="Genomic_DNA"/>
</dbReference>
<reference evidence="2 3" key="2">
    <citation type="submission" date="2020-08" db="EMBL/GenBank/DDBJ databases">
        <title>The Agave Microbiome: Exploring the role of microbial communities in plant adaptations to desert environments.</title>
        <authorList>
            <person name="Partida-Martinez L.P."/>
        </authorList>
    </citation>
    <scope>NUCLEOTIDE SEQUENCE [LARGE SCALE GENOMIC DNA]</scope>
    <source>
        <strain evidence="2 3">AS3.13</strain>
    </source>
</reference>
<protein>
    <recommendedName>
        <fullName evidence="5">Transcriptional initiation protein Tat</fullName>
    </recommendedName>
</protein>
<name>A0A7X0MP05_9SPHN</name>
<keyword evidence="4" id="KW-1185">Reference proteome</keyword>
<sequence length="246" mass="26206">MMHSQDTVSSRRALLKTGGLFVGALMIPGAVSAGMRDRARRGTPESLIPDDFFHPSATPVAQPAVASATVPPALDAPGVNPQLLKRALAALDRHGSRIAKRDRIAVADFSAGSSAPRFHLINLEDGRTVSKLVAHGSGSDPGHTGYLQRFSNQNGSNASCEGAFATSDYYVGKHGRSQRLIGLDATNNNALDRAIVVHAAWYANPDMIRERGMLGRSQGCFAVGENELTEVFERLGPGRMIYAAKV</sequence>
<evidence type="ECO:0000313" key="3">
    <source>
        <dbReference type="Proteomes" id="UP000522313"/>
    </source>
</evidence>
<dbReference type="PROSITE" id="PS51318">
    <property type="entry name" value="TAT"/>
    <property type="match status" value="1"/>
</dbReference>
<dbReference type="PANTHER" id="PTHR38477">
    <property type="entry name" value="HYPOTHETICAL EXPORTED PROTEIN"/>
    <property type="match status" value="1"/>
</dbReference>
<dbReference type="InterPro" id="IPR032676">
    <property type="entry name" value="YkuD_2"/>
</dbReference>
<comment type="caution">
    <text evidence="2">The sequence shown here is derived from an EMBL/GenBank/DDBJ whole genome shotgun (WGS) entry which is preliminary data.</text>
</comment>
<dbReference type="AlphaFoldDB" id="A0A7X0MP05"/>
<gene>
    <name evidence="2" type="ORF">F4693_000961</name>
    <name evidence="1" type="ORF">FHS97_001131</name>
</gene>
<proteinExistence type="predicted"/>
<evidence type="ECO:0008006" key="5">
    <source>
        <dbReference type="Google" id="ProtNLM"/>
    </source>
</evidence>
<reference evidence="1 4" key="1">
    <citation type="submission" date="2020-08" db="EMBL/GenBank/DDBJ databases">
        <title>Genomic Encyclopedia of Type Strains, Phase IV (KMG-IV): sequencing the most valuable type-strain genomes for metagenomic binning, comparative biology and taxonomic classification.</title>
        <authorList>
            <person name="Goeker M."/>
        </authorList>
    </citation>
    <scope>NUCLEOTIDE SEQUENCE [LARGE SCALE GENOMIC DNA]</scope>
    <source>
        <strain evidence="1 4">DSM 101535</strain>
    </source>
</reference>
<dbReference type="RefSeq" id="WP_184034330.1">
    <property type="nucleotide sequence ID" value="NZ_JACHBT010000004.1"/>
</dbReference>
<accession>A0A7X0MP05</accession>
<dbReference type="Proteomes" id="UP000560131">
    <property type="component" value="Unassembled WGS sequence"/>
</dbReference>
<evidence type="ECO:0000313" key="2">
    <source>
        <dbReference type="EMBL" id="MBB6504003.1"/>
    </source>
</evidence>
<reference evidence="2 3" key="3">
    <citation type="submission" date="2020-08" db="EMBL/GenBank/DDBJ databases">
        <authorList>
            <person name="Partida-Martinez L."/>
            <person name="Huntemann M."/>
            <person name="Clum A."/>
            <person name="Wang J."/>
            <person name="Palaniappan K."/>
            <person name="Ritter S."/>
            <person name="Chen I.-M."/>
            <person name="Stamatis D."/>
            <person name="Reddy T."/>
            <person name="O'Malley R."/>
            <person name="Daum C."/>
            <person name="Shapiro N."/>
            <person name="Ivanova N."/>
            <person name="Kyrpides N."/>
            <person name="Woyke T."/>
        </authorList>
    </citation>
    <scope>NUCLEOTIDE SEQUENCE [LARGE SCALE GENOMIC DNA]</scope>
    <source>
        <strain evidence="2 3">AS3.13</strain>
    </source>
</reference>
<evidence type="ECO:0000313" key="4">
    <source>
        <dbReference type="Proteomes" id="UP000560131"/>
    </source>
</evidence>
<organism evidence="2 3">
    <name type="scientific">Sphingomonas endophytica</name>
    <dbReference type="NCBI Taxonomy" id="869719"/>
    <lineage>
        <taxon>Bacteria</taxon>
        <taxon>Pseudomonadati</taxon>
        <taxon>Pseudomonadota</taxon>
        <taxon>Alphaproteobacteria</taxon>
        <taxon>Sphingomonadales</taxon>
        <taxon>Sphingomonadaceae</taxon>
        <taxon>Sphingomonas</taxon>
    </lineage>
</organism>
<dbReference type="Proteomes" id="UP000522313">
    <property type="component" value="Unassembled WGS sequence"/>
</dbReference>
<dbReference type="EMBL" id="JACHBT010000004">
    <property type="protein sequence ID" value="MBB6504003.1"/>
    <property type="molecule type" value="Genomic_DNA"/>
</dbReference>
<dbReference type="Pfam" id="PF13645">
    <property type="entry name" value="YkuD_2"/>
    <property type="match status" value="1"/>
</dbReference>
<evidence type="ECO:0000313" key="1">
    <source>
        <dbReference type="EMBL" id="MBB5725215.1"/>
    </source>
</evidence>